<name>A0A0E9QYV4_ANGAN</name>
<reference evidence="1" key="2">
    <citation type="journal article" date="2015" name="Fish Shellfish Immunol.">
        <title>Early steps in the European eel (Anguilla anguilla)-Vibrio vulnificus interaction in the gills: Role of the RtxA13 toxin.</title>
        <authorList>
            <person name="Callol A."/>
            <person name="Pajuelo D."/>
            <person name="Ebbesson L."/>
            <person name="Teles M."/>
            <person name="MacKenzie S."/>
            <person name="Amaro C."/>
        </authorList>
    </citation>
    <scope>NUCLEOTIDE SEQUENCE</scope>
</reference>
<dbReference type="EMBL" id="GBXM01086543">
    <property type="protein sequence ID" value="JAH22034.1"/>
    <property type="molecule type" value="Transcribed_RNA"/>
</dbReference>
<protein>
    <submittedName>
        <fullName evidence="1">Uncharacterized protein</fullName>
    </submittedName>
</protein>
<sequence>MLLVSRLSKKTMNGWSNFMTGGSISKPVPSCCEATVLPTAPPCTPIPIHVQ</sequence>
<reference evidence="1" key="1">
    <citation type="submission" date="2014-11" db="EMBL/GenBank/DDBJ databases">
        <authorList>
            <person name="Amaro Gonzalez C."/>
        </authorList>
    </citation>
    <scope>NUCLEOTIDE SEQUENCE</scope>
</reference>
<proteinExistence type="predicted"/>
<evidence type="ECO:0000313" key="1">
    <source>
        <dbReference type="EMBL" id="JAH22034.1"/>
    </source>
</evidence>
<organism evidence="1">
    <name type="scientific">Anguilla anguilla</name>
    <name type="common">European freshwater eel</name>
    <name type="synonym">Muraena anguilla</name>
    <dbReference type="NCBI Taxonomy" id="7936"/>
    <lineage>
        <taxon>Eukaryota</taxon>
        <taxon>Metazoa</taxon>
        <taxon>Chordata</taxon>
        <taxon>Craniata</taxon>
        <taxon>Vertebrata</taxon>
        <taxon>Euteleostomi</taxon>
        <taxon>Actinopterygii</taxon>
        <taxon>Neopterygii</taxon>
        <taxon>Teleostei</taxon>
        <taxon>Anguilliformes</taxon>
        <taxon>Anguillidae</taxon>
        <taxon>Anguilla</taxon>
    </lineage>
</organism>
<accession>A0A0E9QYV4</accession>
<dbReference type="AlphaFoldDB" id="A0A0E9QYV4"/>